<dbReference type="InterPro" id="IPR036179">
    <property type="entry name" value="Ig-like_dom_sf"/>
</dbReference>
<evidence type="ECO:0000259" key="2">
    <source>
        <dbReference type="SMART" id="SM00409"/>
    </source>
</evidence>
<dbReference type="PANTHER" id="PTHR21063">
    <property type="entry name" value="LFA-3"/>
    <property type="match status" value="1"/>
</dbReference>
<dbReference type="SMART" id="SM00409">
    <property type="entry name" value="IG"/>
    <property type="match status" value="1"/>
</dbReference>
<dbReference type="FunFam" id="2.60.40.10:FF:002431">
    <property type="entry name" value="Si:ch211-222k6.3"/>
    <property type="match status" value="1"/>
</dbReference>
<protein>
    <recommendedName>
        <fullName evidence="2">Immunoglobulin domain-containing protein</fullName>
    </recommendedName>
</protein>
<dbReference type="Gene3D" id="2.60.40.10">
    <property type="entry name" value="Immunoglobulins"/>
    <property type="match status" value="1"/>
</dbReference>
<dbReference type="SUPFAM" id="SSF48726">
    <property type="entry name" value="Immunoglobulin"/>
    <property type="match status" value="1"/>
</dbReference>
<evidence type="ECO:0000313" key="4">
    <source>
        <dbReference type="Proteomes" id="UP000694427"/>
    </source>
</evidence>
<proteinExistence type="predicted"/>
<feature type="domain" description="Immunoglobulin" evidence="2">
    <location>
        <begin position="29"/>
        <end position="131"/>
    </location>
</feature>
<reference evidence="3" key="2">
    <citation type="submission" date="2025-09" db="UniProtKB">
        <authorList>
            <consortium name="Ensembl"/>
        </authorList>
    </citation>
    <scope>IDENTIFICATION</scope>
</reference>
<dbReference type="Proteomes" id="UP000694427">
    <property type="component" value="Unplaced"/>
</dbReference>
<sequence>MMKMFHTLAFCCLCCCRLVGVFGVGANETQSLAVIEGDSVTLYTDVTKIHADDDILWKFGFDNFLIAKISIQKKIFYTCDGINERFRDRLKLNNQTGSLTITNITSGHAGNYQLQISGAKRLSKTFSVSVYGE</sequence>
<evidence type="ECO:0000256" key="1">
    <source>
        <dbReference type="SAM" id="SignalP"/>
    </source>
</evidence>
<accession>A0A8C1MC61</accession>
<dbReference type="InterPro" id="IPR013783">
    <property type="entry name" value="Ig-like_fold"/>
</dbReference>
<dbReference type="AlphaFoldDB" id="A0A8C1MC61"/>
<name>A0A8C1MC61_CYPCA</name>
<keyword evidence="4" id="KW-1185">Reference proteome</keyword>
<organism evidence="3 4">
    <name type="scientific">Cyprinus carpio</name>
    <name type="common">Common carp</name>
    <dbReference type="NCBI Taxonomy" id="7962"/>
    <lineage>
        <taxon>Eukaryota</taxon>
        <taxon>Metazoa</taxon>
        <taxon>Chordata</taxon>
        <taxon>Craniata</taxon>
        <taxon>Vertebrata</taxon>
        <taxon>Euteleostomi</taxon>
        <taxon>Actinopterygii</taxon>
        <taxon>Neopterygii</taxon>
        <taxon>Teleostei</taxon>
        <taxon>Ostariophysi</taxon>
        <taxon>Cypriniformes</taxon>
        <taxon>Cyprinidae</taxon>
        <taxon>Cyprininae</taxon>
        <taxon>Cyprinus</taxon>
    </lineage>
</organism>
<reference evidence="3" key="1">
    <citation type="submission" date="2025-08" db="UniProtKB">
        <authorList>
            <consortium name="Ensembl"/>
        </authorList>
    </citation>
    <scope>IDENTIFICATION</scope>
</reference>
<evidence type="ECO:0000313" key="3">
    <source>
        <dbReference type="Ensembl" id="ENSCCRP00010075553.1"/>
    </source>
</evidence>
<dbReference type="PANTHER" id="PTHR21063:SF4">
    <property type="entry name" value="CD48 ANTIGEN-RELATED"/>
    <property type="match status" value="1"/>
</dbReference>
<feature type="signal peptide" evidence="1">
    <location>
        <begin position="1"/>
        <end position="23"/>
    </location>
</feature>
<keyword evidence="1" id="KW-0732">Signal</keyword>
<dbReference type="Ensembl" id="ENSCCRT00010083741.1">
    <property type="protein sequence ID" value="ENSCCRP00010075553.1"/>
    <property type="gene ID" value="ENSCCRG00010032966.1"/>
</dbReference>
<feature type="chain" id="PRO_5034147339" description="Immunoglobulin domain-containing protein" evidence="1">
    <location>
        <begin position="24"/>
        <end position="133"/>
    </location>
</feature>
<dbReference type="InterPro" id="IPR003599">
    <property type="entry name" value="Ig_sub"/>
</dbReference>